<keyword evidence="3" id="KW-0597">Phosphoprotein</keyword>
<evidence type="ECO:0000256" key="3">
    <source>
        <dbReference type="ARBA" id="ARBA00022553"/>
    </source>
</evidence>
<name>A0ABP7CSA3_9SPHN</name>
<evidence type="ECO:0000256" key="7">
    <source>
        <dbReference type="ARBA" id="ARBA00022840"/>
    </source>
</evidence>
<sequence length="324" mass="34030">MRIGRHGFAFDVLTAVAATMGAVAARLAIEHVVGGVAPFVLTFPAVMIATLVGGGRAGTIAAVGCQLLTIQYVFPNWVSPHGGISTDLANMVLSTLALAGTIWATASYRRAAAVMRGRCEQQVHTLSLLNAEMDHRTKNNYQIAAGLLAHQSLSSLDPAVARELDMAAARLETIASVYQDLPAQLDHTRSIDLADHLERVVSLLRAGAAPEYITIRYRADHIQASSDVAVVAGLIVNEWVTNALQHAFGDGPGRISVDVADKADHIRVTVVDDGGAGSRIDEGQGQGQGSKLMTSLAKAIQGEVTIGYHGGTRCTLVIPAGARS</sequence>
<keyword evidence="6" id="KW-0418">Kinase</keyword>
<keyword evidence="5" id="KW-0547">Nucleotide-binding</keyword>
<evidence type="ECO:0000256" key="4">
    <source>
        <dbReference type="ARBA" id="ARBA00022679"/>
    </source>
</evidence>
<evidence type="ECO:0000313" key="11">
    <source>
        <dbReference type="EMBL" id="GAA3693769.1"/>
    </source>
</evidence>
<keyword evidence="8" id="KW-0472">Membrane</keyword>
<dbReference type="PANTHER" id="PTHR41523">
    <property type="entry name" value="TWO-COMPONENT SYSTEM SENSOR PROTEIN"/>
    <property type="match status" value="1"/>
</dbReference>
<dbReference type="InterPro" id="IPR003594">
    <property type="entry name" value="HATPase_dom"/>
</dbReference>
<dbReference type="PANTHER" id="PTHR41523:SF8">
    <property type="entry name" value="ETHYLENE RESPONSE SENSOR PROTEIN"/>
    <property type="match status" value="1"/>
</dbReference>
<evidence type="ECO:0000256" key="8">
    <source>
        <dbReference type="SAM" id="Phobius"/>
    </source>
</evidence>
<dbReference type="Pfam" id="PF07568">
    <property type="entry name" value="HisKA_2"/>
    <property type="match status" value="1"/>
</dbReference>
<feature type="transmembrane region" description="Helical" evidence="8">
    <location>
        <begin position="7"/>
        <end position="29"/>
    </location>
</feature>
<dbReference type="SUPFAM" id="SSF55874">
    <property type="entry name" value="ATPase domain of HSP90 chaperone/DNA topoisomerase II/histidine kinase"/>
    <property type="match status" value="1"/>
</dbReference>
<evidence type="ECO:0000313" key="12">
    <source>
        <dbReference type="Proteomes" id="UP001500523"/>
    </source>
</evidence>
<dbReference type="EMBL" id="BAABBF010000001">
    <property type="protein sequence ID" value="GAA3693769.1"/>
    <property type="molecule type" value="Genomic_DNA"/>
</dbReference>
<evidence type="ECO:0000256" key="6">
    <source>
        <dbReference type="ARBA" id="ARBA00022777"/>
    </source>
</evidence>
<feature type="domain" description="Signal transduction histidine kinase subgroup 2 dimerisation and phosphoacceptor" evidence="10">
    <location>
        <begin position="132"/>
        <end position="204"/>
    </location>
</feature>
<keyword evidence="8" id="KW-0812">Transmembrane</keyword>
<dbReference type="Proteomes" id="UP001500523">
    <property type="component" value="Unassembled WGS sequence"/>
</dbReference>
<feature type="transmembrane region" description="Helical" evidence="8">
    <location>
        <begin position="90"/>
        <end position="108"/>
    </location>
</feature>
<keyword evidence="7" id="KW-0067">ATP-binding</keyword>
<gene>
    <name evidence="11" type="ORF">GCM10022268_00810</name>
</gene>
<keyword evidence="8" id="KW-1133">Transmembrane helix</keyword>
<feature type="transmembrane region" description="Helical" evidence="8">
    <location>
        <begin position="60"/>
        <end position="78"/>
    </location>
</feature>
<keyword evidence="12" id="KW-1185">Reference proteome</keyword>
<keyword evidence="4" id="KW-0808">Transferase</keyword>
<evidence type="ECO:0000259" key="10">
    <source>
        <dbReference type="Pfam" id="PF07568"/>
    </source>
</evidence>
<dbReference type="Gene3D" id="3.30.565.10">
    <property type="entry name" value="Histidine kinase-like ATPase, C-terminal domain"/>
    <property type="match status" value="1"/>
</dbReference>
<comment type="caution">
    <text evidence="11">The sequence shown here is derived from an EMBL/GenBank/DDBJ whole genome shotgun (WGS) entry which is preliminary data.</text>
</comment>
<evidence type="ECO:0000256" key="2">
    <source>
        <dbReference type="ARBA" id="ARBA00012438"/>
    </source>
</evidence>
<feature type="domain" description="Histidine kinase/HSP90-like ATPase" evidence="9">
    <location>
        <begin position="234"/>
        <end position="320"/>
    </location>
</feature>
<dbReference type="Pfam" id="PF02518">
    <property type="entry name" value="HATPase_c"/>
    <property type="match status" value="1"/>
</dbReference>
<comment type="catalytic activity">
    <reaction evidence="1">
        <text>ATP + protein L-histidine = ADP + protein N-phospho-L-histidine.</text>
        <dbReference type="EC" id="2.7.13.3"/>
    </reaction>
</comment>
<organism evidence="11 12">
    <name type="scientific">Sphingomonas cynarae</name>
    <dbReference type="NCBI Taxonomy" id="930197"/>
    <lineage>
        <taxon>Bacteria</taxon>
        <taxon>Pseudomonadati</taxon>
        <taxon>Pseudomonadota</taxon>
        <taxon>Alphaproteobacteria</taxon>
        <taxon>Sphingomonadales</taxon>
        <taxon>Sphingomonadaceae</taxon>
        <taxon>Sphingomonas</taxon>
    </lineage>
</organism>
<accession>A0ABP7CSA3</accession>
<feature type="transmembrane region" description="Helical" evidence="8">
    <location>
        <begin position="35"/>
        <end position="53"/>
    </location>
</feature>
<proteinExistence type="predicted"/>
<dbReference type="InterPro" id="IPR011495">
    <property type="entry name" value="Sig_transdc_His_kin_sub2_dim/P"/>
</dbReference>
<reference evidence="12" key="1">
    <citation type="journal article" date="2019" name="Int. J. Syst. Evol. Microbiol.">
        <title>The Global Catalogue of Microorganisms (GCM) 10K type strain sequencing project: providing services to taxonomists for standard genome sequencing and annotation.</title>
        <authorList>
            <consortium name="The Broad Institute Genomics Platform"/>
            <consortium name="The Broad Institute Genome Sequencing Center for Infectious Disease"/>
            <person name="Wu L."/>
            <person name="Ma J."/>
        </authorList>
    </citation>
    <scope>NUCLEOTIDE SEQUENCE [LARGE SCALE GENOMIC DNA]</scope>
    <source>
        <strain evidence="12">JCM 17498</strain>
    </source>
</reference>
<evidence type="ECO:0000259" key="9">
    <source>
        <dbReference type="Pfam" id="PF02518"/>
    </source>
</evidence>
<dbReference type="InterPro" id="IPR036890">
    <property type="entry name" value="HATPase_C_sf"/>
</dbReference>
<evidence type="ECO:0000256" key="5">
    <source>
        <dbReference type="ARBA" id="ARBA00022741"/>
    </source>
</evidence>
<protein>
    <recommendedName>
        <fullName evidence="2">histidine kinase</fullName>
        <ecNumber evidence="2">2.7.13.3</ecNumber>
    </recommendedName>
</protein>
<evidence type="ECO:0000256" key="1">
    <source>
        <dbReference type="ARBA" id="ARBA00000085"/>
    </source>
</evidence>
<dbReference type="EC" id="2.7.13.3" evidence="2"/>